<dbReference type="GO" id="GO:0005886">
    <property type="term" value="C:plasma membrane"/>
    <property type="evidence" value="ECO:0007669"/>
    <property type="project" value="TreeGrafter"/>
</dbReference>
<gene>
    <name evidence="6" type="ORF">E2I00_003197</name>
</gene>
<keyword evidence="2 5" id="KW-0812">Transmembrane</keyword>
<feature type="transmembrane region" description="Helical" evidence="5">
    <location>
        <begin position="12"/>
        <end position="32"/>
    </location>
</feature>
<evidence type="ECO:0008006" key="8">
    <source>
        <dbReference type="Google" id="ProtNLM"/>
    </source>
</evidence>
<name>A0A643C5V9_BALPH</name>
<feature type="transmembrane region" description="Helical" evidence="5">
    <location>
        <begin position="44"/>
        <end position="64"/>
    </location>
</feature>
<dbReference type="PANTHER" id="PTHR11040">
    <property type="entry name" value="ZINC/IRON TRANSPORTER"/>
    <property type="match status" value="1"/>
</dbReference>
<evidence type="ECO:0000313" key="6">
    <source>
        <dbReference type="EMBL" id="KAB0395460.1"/>
    </source>
</evidence>
<dbReference type="GO" id="GO:0005385">
    <property type="term" value="F:zinc ion transmembrane transporter activity"/>
    <property type="evidence" value="ECO:0007669"/>
    <property type="project" value="TreeGrafter"/>
</dbReference>
<dbReference type="Proteomes" id="UP000437017">
    <property type="component" value="Unassembled WGS sequence"/>
</dbReference>
<feature type="transmembrane region" description="Helical" evidence="5">
    <location>
        <begin position="279"/>
        <end position="300"/>
    </location>
</feature>
<evidence type="ECO:0000256" key="3">
    <source>
        <dbReference type="ARBA" id="ARBA00022989"/>
    </source>
</evidence>
<evidence type="ECO:0000256" key="4">
    <source>
        <dbReference type="ARBA" id="ARBA00023136"/>
    </source>
</evidence>
<dbReference type="PANTHER" id="PTHR11040:SF120">
    <property type="entry name" value="ZINC TRANSPORTER ZIP2"/>
    <property type="match status" value="1"/>
</dbReference>
<evidence type="ECO:0000256" key="5">
    <source>
        <dbReference type="SAM" id="Phobius"/>
    </source>
</evidence>
<sequence>MEPLLGVKIGCLFSLLVLTLVCGLFPVCFKWFQTATATGRHRRVLSLLSCTSAGIFLGVGFMHMTAEALEGIESEIQKLVIQVSSRVAELQGCEARMMNRTRSRKGGNTNSEGNSDDADSAYMEYPYGELIISLGFFFVFLLESLALQCCPGAAGRSKVQEQEWGMANVLEPHSHGPLPSPSRGPLRALVLLLSLSFHSVFEGLAVGLQPTVAATVQLCLAILAHKGLVVFGVGLRLVQVGTGSRWAMLSILSLALMSPVGLALGLAVPQGVSEGGQGLAQAVLEGMAAGTFLYVTFLEILPRELAGPEAPLAKWGCVAAGFAFMAFIALWA</sequence>
<evidence type="ECO:0000256" key="2">
    <source>
        <dbReference type="ARBA" id="ARBA00022692"/>
    </source>
</evidence>
<reference evidence="6 7" key="1">
    <citation type="journal article" date="2019" name="PLoS ONE">
        <title>Genomic analyses reveal an absence of contemporary introgressive admixture between fin whales and blue whales, despite known hybrids.</title>
        <authorList>
            <person name="Westbury M.V."/>
            <person name="Petersen B."/>
            <person name="Lorenzen E.D."/>
        </authorList>
    </citation>
    <scope>NUCLEOTIDE SEQUENCE [LARGE SCALE GENOMIC DNA]</scope>
    <source>
        <strain evidence="6">FinWhale-01</strain>
    </source>
</reference>
<dbReference type="EMBL" id="SGJD01002481">
    <property type="protein sequence ID" value="KAB0395460.1"/>
    <property type="molecule type" value="Genomic_DNA"/>
</dbReference>
<comment type="subcellular location">
    <subcellularLocation>
        <location evidence="1">Membrane</location>
        <topology evidence="1">Multi-pass membrane protein</topology>
    </subcellularLocation>
</comment>
<keyword evidence="7" id="KW-1185">Reference proteome</keyword>
<keyword evidence="3 5" id="KW-1133">Transmembrane helix</keyword>
<protein>
    <recommendedName>
        <fullName evidence="8">Zinc transporter ZIP2</fullName>
    </recommendedName>
</protein>
<proteinExistence type="predicted"/>
<evidence type="ECO:0000256" key="1">
    <source>
        <dbReference type="ARBA" id="ARBA00004141"/>
    </source>
</evidence>
<dbReference type="Pfam" id="PF02535">
    <property type="entry name" value="Zip"/>
    <property type="match status" value="1"/>
</dbReference>
<accession>A0A643C5V9</accession>
<feature type="transmembrane region" description="Helical" evidence="5">
    <location>
        <begin position="130"/>
        <end position="150"/>
    </location>
</feature>
<feature type="transmembrane region" description="Helical" evidence="5">
    <location>
        <begin position="312"/>
        <end position="331"/>
    </location>
</feature>
<dbReference type="InterPro" id="IPR003689">
    <property type="entry name" value="ZIP"/>
</dbReference>
<dbReference type="AlphaFoldDB" id="A0A643C5V9"/>
<keyword evidence="4 5" id="KW-0472">Membrane</keyword>
<organism evidence="6 7">
    <name type="scientific">Balaenoptera physalus</name>
    <name type="common">Fin whale</name>
    <name type="synonym">Balaena physalus</name>
    <dbReference type="NCBI Taxonomy" id="9770"/>
    <lineage>
        <taxon>Eukaryota</taxon>
        <taxon>Metazoa</taxon>
        <taxon>Chordata</taxon>
        <taxon>Craniata</taxon>
        <taxon>Vertebrata</taxon>
        <taxon>Euteleostomi</taxon>
        <taxon>Mammalia</taxon>
        <taxon>Eutheria</taxon>
        <taxon>Laurasiatheria</taxon>
        <taxon>Artiodactyla</taxon>
        <taxon>Whippomorpha</taxon>
        <taxon>Cetacea</taxon>
        <taxon>Mysticeti</taxon>
        <taxon>Balaenopteridae</taxon>
        <taxon>Balaenoptera</taxon>
    </lineage>
</organism>
<comment type="caution">
    <text evidence="6">The sequence shown here is derived from an EMBL/GenBank/DDBJ whole genome shotgun (WGS) entry which is preliminary data.</text>
</comment>
<feature type="transmembrane region" description="Helical" evidence="5">
    <location>
        <begin position="246"/>
        <end position="267"/>
    </location>
</feature>
<dbReference type="OrthoDB" id="448280at2759"/>
<evidence type="ECO:0000313" key="7">
    <source>
        <dbReference type="Proteomes" id="UP000437017"/>
    </source>
</evidence>